<name>A0A834EMM0_9CHIR</name>
<evidence type="ECO:0000313" key="2">
    <source>
        <dbReference type="EMBL" id="KAF6119737.1"/>
    </source>
</evidence>
<feature type="compositionally biased region" description="Basic and acidic residues" evidence="1">
    <location>
        <begin position="152"/>
        <end position="164"/>
    </location>
</feature>
<protein>
    <submittedName>
        <fullName evidence="2">Uncharacterized protein</fullName>
    </submittedName>
</protein>
<dbReference type="Proteomes" id="UP000664940">
    <property type="component" value="Unassembled WGS sequence"/>
</dbReference>
<sequence>MKRCDQSPRCSPTPFGVGRSWREMGGKGLIHVWWSRVGGDVVWSYCSPSTIKGVLSKSSFMTLPSAPESRTVKSKGNSKQNPVLQQVLLCASLPPPHLSLLEGRGARPSRALLFPSPAEPLSSLPLPRQQQMVPGLPLPTLLGGANLRPGRQRAEEKRISWPAG</sequence>
<evidence type="ECO:0000313" key="3">
    <source>
        <dbReference type="Proteomes" id="UP000664940"/>
    </source>
</evidence>
<accession>A0A834EMM0</accession>
<proteinExistence type="predicted"/>
<evidence type="ECO:0000256" key="1">
    <source>
        <dbReference type="SAM" id="MobiDB-lite"/>
    </source>
</evidence>
<organism evidence="2 3">
    <name type="scientific">Phyllostomus discolor</name>
    <name type="common">pale spear-nosed bat</name>
    <dbReference type="NCBI Taxonomy" id="89673"/>
    <lineage>
        <taxon>Eukaryota</taxon>
        <taxon>Metazoa</taxon>
        <taxon>Chordata</taxon>
        <taxon>Craniata</taxon>
        <taxon>Vertebrata</taxon>
        <taxon>Euteleostomi</taxon>
        <taxon>Mammalia</taxon>
        <taxon>Eutheria</taxon>
        <taxon>Laurasiatheria</taxon>
        <taxon>Chiroptera</taxon>
        <taxon>Yangochiroptera</taxon>
        <taxon>Phyllostomidae</taxon>
        <taxon>Phyllostominae</taxon>
        <taxon>Phyllostomus</taxon>
    </lineage>
</organism>
<reference evidence="2 3" key="1">
    <citation type="journal article" date="2020" name="Nature">
        <title>Six reference-quality genomes reveal evolution of bat adaptations.</title>
        <authorList>
            <person name="Jebb D."/>
            <person name="Huang Z."/>
            <person name="Pippel M."/>
            <person name="Hughes G.M."/>
            <person name="Lavrichenko K."/>
            <person name="Devanna P."/>
            <person name="Winkler S."/>
            <person name="Jermiin L.S."/>
            <person name="Skirmuntt E.C."/>
            <person name="Katzourakis A."/>
            <person name="Burkitt-Gray L."/>
            <person name="Ray D.A."/>
            <person name="Sullivan K.A.M."/>
            <person name="Roscito J.G."/>
            <person name="Kirilenko B.M."/>
            <person name="Davalos L.M."/>
            <person name="Corthals A.P."/>
            <person name="Power M.L."/>
            <person name="Jones G."/>
            <person name="Ransome R.D."/>
            <person name="Dechmann D.K.N."/>
            <person name="Locatelli A.G."/>
            <person name="Puechmaille S.J."/>
            <person name="Fedrigo O."/>
            <person name="Jarvis E.D."/>
            <person name="Hiller M."/>
            <person name="Vernes S.C."/>
            <person name="Myers E.W."/>
            <person name="Teeling E.C."/>
        </authorList>
    </citation>
    <scope>NUCLEOTIDE SEQUENCE [LARGE SCALE GENOMIC DNA]</scope>
    <source>
        <strain evidence="2">Bat1K_MPI-CBG_1</strain>
    </source>
</reference>
<feature type="region of interest" description="Disordered" evidence="1">
    <location>
        <begin position="140"/>
        <end position="164"/>
    </location>
</feature>
<comment type="caution">
    <text evidence="2">The sequence shown here is derived from an EMBL/GenBank/DDBJ whole genome shotgun (WGS) entry which is preliminary data.</text>
</comment>
<gene>
    <name evidence="2" type="ORF">HJG60_010160</name>
</gene>
<dbReference type="EMBL" id="JABVXQ010000003">
    <property type="protein sequence ID" value="KAF6119737.1"/>
    <property type="molecule type" value="Genomic_DNA"/>
</dbReference>
<dbReference type="AlphaFoldDB" id="A0A834EMM0"/>